<accession>A0A444XI49</accession>
<name>A0A444XI49_ARAHY</name>
<proteinExistence type="predicted"/>
<gene>
    <name evidence="1" type="ORF">Ahy_B09g096080</name>
</gene>
<organism evidence="1 2">
    <name type="scientific">Arachis hypogaea</name>
    <name type="common">Peanut</name>
    <dbReference type="NCBI Taxonomy" id="3818"/>
    <lineage>
        <taxon>Eukaryota</taxon>
        <taxon>Viridiplantae</taxon>
        <taxon>Streptophyta</taxon>
        <taxon>Embryophyta</taxon>
        <taxon>Tracheophyta</taxon>
        <taxon>Spermatophyta</taxon>
        <taxon>Magnoliopsida</taxon>
        <taxon>eudicotyledons</taxon>
        <taxon>Gunneridae</taxon>
        <taxon>Pentapetalae</taxon>
        <taxon>rosids</taxon>
        <taxon>fabids</taxon>
        <taxon>Fabales</taxon>
        <taxon>Fabaceae</taxon>
        <taxon>Papilionoideae</taxon>
        <taxon>50 kb inversion clade</taxon>
        <taxon>dalbergioids sensu lato</taxon>
        <taxon>Dalbergieae</taxon>
        <taxon>Pterocarpus clade</taxon>
        <taxon>Arachis</taxon>
    </lineage>
</organism>
<sequence length="14" mass="1626">MSLIYLAYPLIESL</sequence>
<keyword evidence="2" id="KW-1185">Reference proteome</keyword>
<evidence type="ECO:0000313" key="2">
    <source>
        <dbReference type="Proteomes" id="UP000289738"/>
    </source>
</evidence>
<comment type="caution">
    <text evidence="1">The sequence shown here is derived from an EMBL/GenBank/DDBJ whole genome shotgun (WGS) entry which is preliminary data.</text>
</comment>
<protein>
    <submittedName>
        <fullName evidence="1">Uncharacterized protein</fullName>
    </submittedName>
</protein>
<evidence type="ECO:0000313" key="1">
    <source>
        <dbReference type="EMBL" id="RYQ89415.1"/>
    </source>
</evidence>
<dbReference type="EMBL" id="SDMP01000019">
    <property type="protein sequence ID" value="RYQ89415.1"/>
    <property type="molecule type" value="Genomic_DNA"/>
</dbReference>
<dbReference type="Proteomes" id="UP000289738">
    <property type="component" value="Chromosome B09"/>
</dbReference>
<reference evidence="1 2" key="1">
    <citation type="submission" date="2019-01" db="EMBL/GenBank/DDBJ databases">
        <title>Sequencing of cultivated peanut Arachis hypogaea provides insights into genome evolution and oil improvement.</title>
        <authorList>
            <person name="Chen X."/>
        </authorList>
    </citation>
    <scope>NUCLEOTIDE SEQUENCE [LARGE SCALE GENOMIC DNA]</scope>
    <source>
        <strain evidence="2">cv. Fuhuasheng</strain>
        <tissue evidence="1">Leaves</tissue>
    </source>
</reference>